<evidence type="ECO:0000256" key="4">
    <source>
        <dbReference type="ARBA" id="ARBA00022801"/>
    </source>
</evidence>
<dbReference type="GO" id="GO:0001682">
    <property type="term" value="P:tRNA 5'-leader removal"/>
    <property type="evidence" value="ECO:0007669"/>
    <property type="project" value="UniProtKB-UniRule"/>
</dbReference>
<dbReference type="RefSeq" id="WP_089807370.1">
    <property type="nucleotide sequence ID" value="NZ_FOYT01000002.1"/>
</dbReference>
<sequence length="211" mass="23986">MPEYSLKQRFVLDTSLFLSEEIRHEGETLEAALYRLLDVIARAKLRLDISCYMAPSVHAELVGILHERGIDGEIETQLNTWIIKKNPARYEVMVPAAVVHDFVHEMSDRVNRGLRVSEDAVRRAAEGDPEQVISDLRAEYRTELRQGILDSREDFDLLILARELDAGVVTEDTGIVDWAEEFGLRFLRGRDFPSLLDAYLTGTGQDEPLSD</sequence>
<dbReference type="STRING" id="553469.SAMN04487947_2100"/>
<evidence type="ECO:0000313" key="6">
    <source>
        <dbReference type="EMBL" id="SFR54104.1"/>
    </source>
</evidence>
<comment type="function">
    <text evidence="5">RNA-free RNase P that catalyzes the removal of the 5'-leader sequence from pre-tRNA to produce the mature 5'-terminus.</text>
</comment>
<gene>
    <name evidence="6" type="ORF">SAMN04487947_2100</name>
</gene>
<keyword evidence="3 5" id="KW-0255">Endonuclease</keyword>
<protein>
    <recommendedName>
        <fullName evidence="5">RNA-free ribonuclease P</fullName>
        <shortName evidence="5">RNA-free RNase P</shortName>
        <ecNumber evidence="5">3.1.26.5</ecNumber>
    </recommendedName>
    <alternativeName>
        <fullName evidence="5">Protein-only RNase P</fullName>
    </alternativeName>
</protein>
<dbReference type="CDD" id="cd18691">
    <property type="entry name" value="PIN_VapC-like"/>
    <property type="match status" value="1"/>
</dbReference>
<keyword evidence="7" id="KW-1185">Reference proteome</keyword>
<dbReference type="NCBIfam" id="TIGR03875">
    <property type="entry name" value="RNA_lig_partner"/>
    <property type="match status" value="1"/>
</dbReference>
<dbReference type="PANTHER" id="PTHR41173">
    <property type="entry name" value="UPF0278 PROTEIN TK1425"/>
    <property type="match status" value="1"/>
</dbReference>
<keyword evidence="1 5" id="KW-0819">tRNA processing</keyword>
<dbReference type="GO" id="GO:0004526">
    <property type="term" value="F:ribonuclease P activity"/>
    <property type="evidence" value="ECO:0007669"/>
    <property type="project" value="UniProtKB-UniRule"/>
</dbReference>
<dbReference type="HAMAP" id="MF_01078">
    <property type="entry name" value="RNA_free_RNase_P"/>
    <property type="match status" value="1"/>
</dbReference>
<dbReference type="InterPro" id="IPR014856">
    <property type="entry name" value="RNA_free_RNase_P"/>
</dbReference>
<dbReference type="EC" id="3.1.26.5" evidence="5"/>
<keyword evidence="4 5" id="KW-0378">Hydrolase</keyword>
<accession>A0A1I6HIC7</accession>
<dbReference type="OrthoDB" id="95197at2157"/>
<evidence type="ECO:0000313" key="7">
    <source>
        <dbReference type="Proteomes" id="UP000198531"/>
    </source>
</evidence>
<proteinExistence type="inferred from homology"/>
<reference evidence="7" key="1">
    <citation type="submission" date="2016-10" db="EMBL/GenBank/DDBJ databases">
        <authorList>
            <person name="Varghese N."/>
            <person name="Submissions S."/>
        </authorList>
    </citation>
    <scope>NUCLEOTIDE SEQUENCE [LARGE SCALE GENOMIC DNA]</scope>
    <source>
        <strain evidence="7">CGMCC 1.7736</strain>
    </source>
</reference>
<dbReference type="PANTHER" id="PTHR41173:SF1">
    <property type="entry name" value="RNA-FREE RIBONUCLEASE P"/>
    <property type="match status" value="1"/>
</dbReference>
<evidence type="ECO:0000256" key="5">
    <source>
        <dbReference type="HAMAP-Rule" id="MF_01078"/>
    </source>
</evidence>
<keyword evidence="2 5" id="KW-0540">Nuclease</keyword>
<evidence type="ECO:0000256" key="3">
    <source>
        <dbReference type="ARBA" id="ARBA00022759"/>
    </source>
</evidence>
<dbReference type="Pfam" id="PF08745">
    <property type="entry name" value="PIN_5"/>
    <property type="match status" value="1"/>
</dbReference>
<evidence type="ECO:0000256" key="1">
    <source>
        <dbReference type="ARBA" id="ARBA00022694"/>
    </source>
</evidence>
<comment type="similarity">
    <text evidence="5">Belongs to the HARP family.</text>
</comment>
<dbReference type="AlphaFoldDB" id="A0A1I6HIC7"/>
<evidence type="ECO:0000256" key="2">
    <source>
        <dbReference type="ARBA" id="ARBA00022722"/>
    </source>
</evidence>
<organism evidence="6 7">
    <name type="scientific">Halogeometricum rufum</name>
    <dbReference type="NCBI Taxonomy" id="553469"/>
    <lineage>
        <taxon>Archaea</taxon>
        <taxon>Methanobacteriati</taxon>
        <taxon>Methanobacteriota</taxon>
        <taxon>Stenosarchaea group</taxon>
        <taxon>Halobacteria</taxon>
        <taxon>Halobacteriales</taxon>
        <taxon>Haloferacaceae</taxon>
        <taxon>Halogeometricum</taxon>
    </lineage>
</organism>
<dbReference type="Proteomes" id="UP000198531">
    <property type="component" value="Unassembled WGS sequence"/>
</dbReference>
<dbReference type="EMBL" id="FOYT01000002">
    <property type="protein sequence ID" value="SFR54104.1"/>
    <property type="molecule type" value="Genomic_DNA"/>
</dbReference>
<comment type="catalytic activity">
    <reaction evidence="5">
        <text>Endonucleolytic cleavage of RNA, removing 5'-extranucleotides from tRNA precursor.</text>
        <dbReference type="EC" id="3.1.26.5"/>
    </reaction>
</comment>
<name>A0A1I6HIC7_9EURY</name>